<organism evidence="2 3">
    <name type="scientific">Belliella aquatica</name>
    <dbReference type="NCBI Taxonomy" id="1323734"/>
    <lineage>
        <taxon>Bacteria</taxon>
        <taxon>Pseudomonadati</taxon>
        <taxon>Bacteroidota</taxon>
        <taxon>Cytophagia</taxon>
        <taxon>Cytophagales</taxon>
        <taxon>Cyclobacteriaceae</taxon>
        <taxon>Belliella</taxon>
    </lineage>
</organism>
<evidence type="ECO:0000313" key="3">
    <source>
        <dbReference type="Proteomes" id="UP000635885"/>
    </source>
</evidence>
<evidence type="ECO:0000256" key="1">
    <source>
        <dbReference type="SAM" id="Phobius"/>
    </source>
</evidence>
<proteinExistence type="predicted"/>
<feature type="transmembrane region" description="Helical" evidence="1">
    <location>
        <begin position="96"/>
        <end position="118"/>
    </location>
</feature>
<keyword evidence="1" id="KW-1133">Transmembrane helix</keyword>
<dbReference type="InterPro" id="IPR021354">
    <property type="entry name" value="DUF2975"/>
</dbReference>
<protein>
    <recommendedName>
        <fullName evidence="4">DUF2975 domain-containing protein</fullName>
    </recommendedName>
</protein>
<dbReference type="Proteomes" id="UP000635885">
    <property type="component" value="Unassembled WGS sequence"/>
</dbReference>
<keyword evidence="1" id="KW-0472">Membrane</keyword>
<name>A0ABQ1MGI1_9BACT</name>
<accession>A0ABQ1MGI1</accession>
<evidence type="ECO:0000313" key="2">
    <source>
        <dbReference type="EMBL" id="GGC40260.1"/>
    </source>
</evidence>
<keyword evidence="1" id="KW-0812">Transmembrane</keyword>
<dbReference type="EMBL" id="BMFD01000005">
    <property type="protein sequence ID" value="GGC40260.1"/>
    <property type="molecule type" value="Genomic_DNA"/>
</dbReference>
<comment type="caution">
    <text evidence="2">The sequence shown here is derived from an EMBL/GenBank/DDBJ whole genome shotgun (WGS) entry which is preliminary data.</text>
</comment>
<feature type="transmembrane region" description="Helical" evidence="1">
    <location>
        <begin position="138"/>
        <end position="155"/>
    </location>
</feature>
<feature type="transmembrane region" description="Helical" evidence="1">
    <location>
        <begin position="7"/>
        <end position="30"/>
    </location>
</feature>
<reference evidence="3" key="1">
    <citation type="journal article" date="2019" name="Int. J. Syst. Evol. Microbiol.">
        <title>The Global Catalogue of Microorganisms (GCM) 10K type strain sequencing project: providing services to taxonomists for standard genome sequencing and annotation.</title>
        <authorList>
            <consortium name="The Broad Institute Genomics Platform"/>
            <consortium name="The Broad Institute Genome Sequencing Center for Infectious Disease"/>
            <person name="Wu L."/>
            <person name="Ma J."/>
        </authorList>
    </citation>
    <scope>NUCLEOTIDE SEQUENCE [LARGE SCALE GENOMIC DNA]</scope>
    <source>
        <strain evidence="3">CGMCC 1.12479</strain>
    </source>
</reference>
<evidence type="ECO:0008006" key="4">
    <source>
        <dbReference type="Google" id="ProtNLM"/>
    </source>
</evidence>
<sequence>MFITVVIWIIFIGLCIKAGVLMFTFTYSLFKPVVSQNLYEGLNLNTLQDNHFWYYVATLSLLILVSVLKAYIFYLMIKVFLKINLVHPFSNEITKLISKIGAVAIQTGISIIIASSYIEWVGKRFEQSIPVGGFLGSSLEYIFMGAIVYAIAQVFKRGVEIQSENELTI</sequence>
<keyword evidence="3" id="KW-1185">Reference proteome</keyword>
<dbReference type="Pfam" id="PF11188">
    <property type="entry name" value="DUF2975"/>
    <property type="match status" value="1"/>
</dbReference>
<gene>
    <name evidence="2" type="ORF">GCM10010993_18680</name>
</gene>
<feature type="transmembrane region" description="Helical" evidence="1">
    <location>
        <begin position="52"/>
        <end position="75"/>
    </location>
</feature>